<proteinExistence type="inferred from homology"/>
<accession>A0A4Z0GMC2</accession>
<dbReference type="GO" id="GO:0004852">
    <property type="term" value="F:uroporphyrinogen-III synthase activity"/>
    <property type="evidence" value="ECO:0007669"/>
    <property type="project" value="UniProtKB-UniRule"/>
</dbReference>
<keyword evidence="5 9" id="KW-0627">Porphyrin biosynthesis</keyword>
<dbReference type="EMBL" id="SRJD01000017">
    <property type="protein sequence ID" value="TGA97004.1"/>
    <property type="molecule type" value="Genomic_DNA"/>
</dbReference>
<comment type="function">
    <text evidence="6 9">Catalyzes cyclization of the linear tetrapyrrole, hydroxymethylbilane, to the macrocyclic uroporphyrinogen III.</text>
</comment>
<sequence>MPGELLPAPLKGKRVLVTRAPHQSAAMSARIRKYGGEAVHVPLIDYCQAPLSPEERRNWLEAVQQADWVILTSQNSLDFFMQVLDRRERLHASKIAVVGKKTGEYLKSYGLRADFIPETFSAQGLLDAFSSKQLHAERIVAPLGSLSDGLWLEKLKDLGIKVTSCVLYQTVPNTLSKVPLEEIVASSELSAITFASPSAVRFFTELLPESVWRGAMKRCAIAVIGPTTAQVLKALGYPPDVIPARFTASEMIDALANYYSNNEGSHRNEQQS</sequence>
<comment type="catalytic activity">
    <reaction evidence="8 9">
        <text>hydroxymethylbilane = uroporphyrinogen III + H2O</text>
        <dbReference type="Rhea" id="RHEA:18965"/>
        <dbReference type="ChEBI" id="CHEBI:15377"/>
        <dbReference type="ChEBI" id="CHEBI:57308"/>
        <dbReference type="ChEBI" id="CHEBI:57845"/>
        <dbReference type="EC" id="4.2.1.75"/>
    </reaction>
</comment>
<dbReference type="Gene3D" id="3.40.50.10090">
    <property type="match status" value="2"/>
</dbReference>
<evidence type="ECO:0000256" key="8">
    <source>
        <dbReference type="ARBA" id="ARBA00048617"/>
    </source>
</evidence>
<dbReference type="UniPathway" id="UPA00251">
    <property type="reaction ID" value="UER00320"/>
</dbReference>
<evidence type="ECO:0000256" key="3">
    <source>
        <dbReference type="ARBA" id="ARBA00013109"/>
    </source>
</evidence>
<dbReference type="SUPFAM" id="SSF69618">
    <property type="entry name" value="HemD-like"/>
    <property type="match status" value="1"/>
</dbReference>
<dbReference type="InterPro" id="IPR003754">
    <property type="entry name" value="4pyrrol_synth_uPrphyn_synth"/>
</dbReference>
<evidence type="ECO:0000256" key="2">
    <source>
        <dbReference type="ARBA" id="ARBA00008133"/>
    </source>
</evidence>
<evidence type="ECO:0000313" key="12">
    <source>
        <dbReference type="Proteomes" id="UP000298347"/>
    </source>
</evidence>
<organism evidence="11 12">
    <name type="scientific">Sporolactobacillus shoreae</name>
    <dbReference type="NCBI Taxonomy" id="1465501"/>
    <lineage>
        <taxon>Bacteria</taxon>
        <taxon>Bacillati</taxon>
        <taxon>Bacillota</taxon>
        <taxon>Bacilli</taxon>
        <taxon>Bacillales</taxon>
        <taxon>Sporolactobacillaceae</taxon>
        <taxon>Sporolactobacillus</taxon>
    </lineage>
</organism>
<dbReference type="RefSeq" id="WP_135349273.1">
    <property type="nucleotide sequence ID" value="NZ_SRJD01000017.1"/>
</dbReference>
<evidence type="ECO:0000256" key="9">
    <source>
        <dbReference type="RuleBase" id="RU366031"/>
    </source>
</evidence>
<dbReference type="OrthoDB" id="9815856at2"/>
<comment type="pathway">
    <text evidence="1 9">Porphyrin-containing compound metabolism; protoporphyrin-IX biosynthesis; coproporphyrinogen-III from 5-aminolevulinate: step 3/4.</text>
</comment>
<evidence type="ECO:0000256" key="7">
    <source>
        <dbReference type="ARBA" id="ARBA00040167"/>
    </source>
</evidence>
<evidence type="ECO:0000256" key="4">
    <source>
        <dbReference type="ARBA" id="ARBA00023239"/>
    </source>
</evidence>
<name>A0A4Z0GMC2_9BACL</name>
<reference evidence="11 12" key="1">
    <citation type="journal article" date="2015" name="Int. J. Syst. Evol. Microbiol.">
        <title>Sporolactobacillus shoreae sp. nov. and Sporolactobacillus spathodeae sp. nov., two spore-forming lactic acid bacteria isolated from tree barks in Thailand.</title>
        <authorList>
            <person name="Thamacharoensuk T."/>
            <person name="Kitahara M."/>
            <person name="Ohkuma M."/>
            <person name="Thongchul N."/>
            <person name="Tanasupawat S."/>
        </authorList>
    </citation>
    <scope>NUCLEOTIDE SEQUENCE [LARGE SCALE GENOMIC DNA]</scope>
    <source>
        <strain evidence="11 12">BK92</strain>
    </source>
</reference>
<evidence type="ECO:0000256" key="6">
    <source>
        <dbReference type="ARBA" id="ARBA00037589"/>
    </source>
</evidence>
<comment type="similarity">
    <text evidence="2 9">Belongs to the uroporphyrinogen-III synthase family.</text>
</comment>
<gene>
    <name evidence="11" type="ORF">E4665_13230</name>
</gene>
<dbReference type="PANTHER" id="PTHR38042:SF1">
    <property type="entry name" value="UROPORPHYRINOGEN-III SYNTHASE, CHLOROPLASTIC"/>
    <property type="match status" value="1"/>
</dbReference>
<evidence type="ECO:0000256" key="1">
    <source>
        <dbReference type="ARBA" id="ARBA00004772"/>
    </source>
</evidence>
<feature type="domain" description="Tetrapyrrole biosynthesis uroporphyrinogen III synthase" evidence="10">
    <location>
        <begin position="26"/>
        <end position="252"/>
    </location>
</feature>
<protein>
    <recommendedName>
        <fullName evidence="7 9">Uroporphyrinogen-III synthase</fullName>
        <ecNumber evidence="3 9">4.2.1.75</ecNumber>
    </recommendedName>
</protein>
<dbReference type="InterPro" id="IPR036108">
    <property type="entry name" value="4pyrrol_syn_uPrphyn_synt_sf"/>
</dbReference>
<keyword evidence="12" id="KW-1185">Reference proteome</keyword>
<dbReference type="Pfam" id="PF02602">
    <property type="entry name" value="HEM4"/>
    <property type="match status" value="1"/>
</dbReference>
<dbReference type="GO" id="GO:0006780">
    <property type="term" value="P:uroporphyrinogen III biosynthetic process"/>
    <property type="evidence" value="ECO:0007669"/>
    <property type="project" value="UniProtKB-UniRule"/>
</dbReference>
<dbReference type="AlphaFoldDB" id="A0A4Z0GMC2"/>
<evidence type="ECO:0000259" key="10">
    <source>
        <dbReference type="Pfam" id="PF02602"/>
    </source>
</evidence>
<dbReference type="PANTHER" id="PTHR38042">
    <property type="entry name" value="UROPORPHYRINOGEN-III SYNTHASE, CHLOROPLASTIC"/>
    <property type="match status" value="1"/>
</dbReference>
<dbReference type="InterPro" id="IPR039793">
    <property type="entry name" value="UROS/Hem4"/>
</dbReference>
<evidence type="ECO:0000313" key="11">
    <source>
        <dbReference type="EMBL" id="TGA97004.1"/>
    </source>
</evidence>
<dbReference type="EC" id="4.2.1.75" evidence="3 9"/>
<dbReference type="GO" id="GO:0006782">
    <property type="term" value="P:protoporphyrinogen IX biosynthetic process"/>
    <property type="evidence" value="ECO:0007669"/>
    <property type="project" value="UniProtKB-UniRule"/>
</dbReference>
<keyword evidence="4 9" id="KW-0456">Lyase</keyword>
<comment type="caution">
    <text evidence="11">The sequence shown here is derived from an EMBL/GenBank/DDBJ whole genome shotgun (WGS) entry which is preliminary data.</text>
</comment>
<dbReference type="CDD" id="cd06578">
    <property type="entry name" value="HemD"/>
    <property type="match status" value="1"/>
</dbReference>
<dbReference type="Proteomes" id="UP000298347">
    <property type="component" value="Unassembled WGS sequence"/>
</dbReference>
<evidence type="ECO:0000256" key="5">
    <source>
        <dbReference type="ARBA" id="ARBA00023244"/>
    </source>
</evidence>